<evidence type="ECO:0000256" key="4">
    <source>
        <dbReference type="ARBA" id="ARBA00022833"/>
    </source>
</evidence>
<reference evidence="9" key="1">
    <citation type="journal article" date="2014" name="Proc. Natl. Acad. Sci. U.S.A.">
        <title>Extensive sampling of basidiomycete genomes demonstrates inadequacy of the white-rot/brown-rot paradigm for wood decay fungi.</title>
        <authorList>
            <person name="Riley R."/>
            <person name="Salamov A.A."/>
            <person name="Brown D.W."/>
            <person name="Nagy L.G."/>
            <person name="Floudas D."/>
            <person name="Held B.W."/>
            <person name="Levasseur A."/>
            <person name="Lombard V."/>
            <person name="Morin E."/>
            <person name="Otillar R."/>
            <person name="Lindquist E.A."/>
            <person name="Sun H."/>
            <person name="LaButti K.M."/>
            <person name="Schmutz J."/>
            <person name="Jabbour D."/>
            <person name="Luo H."/>
            <person name="Baker S.E."/>
            <person name="Pisabarro A.G."/>
            <person name="Walton J.D."/>
            <person name="Blanchette R.A."/>
            <person name="Henrissat B."/>
            <person name="Martin F."/>
            <person name="Cullen D."/>
            <person name="Hibbett D.S."/>
            <person name="Grigoriev I.V."/>
        </authorList>
    </citation>
    <scope>NUCLEOTIDE SEQUENCE [LARGE SCALE GENOMIC DNA]</scope>
    <source>
        <strain evidence="9">PC15</strain>
    </source>
</reference>
<evidence type="ECO:0000256" key="3">
    <source>
        <dbReference type="ARBA" id="ARBA00022771"/>
    </source>
</evidence>
<gene>
    <name evidence="8" type="ORF">PLEOSDRAFT_1106843</name>
</gene>
<dbReference type="EMBL" id="KL198010">
    <property type="protein sequence ID" value="KDQ25957.1"/>
    <property type="molecule type" value="Genomic_DNA"/>
</dbReference>
<dbReference type="AlphaFoldDB" id="A0A067NPC7"/>
<dbReference type="Gene3D" id="3.30.160.60">
    <property type="entry name" value="Classic Zinc Finger"/>
    <property type="match status" value="2"/>
</dbReference>
<evidence type="ECO:0000256" key="1">
    <source>
        <dbReference type="ARBA" id="ARBA00022723"/>
    </source>
</evidence>
<dbReference type="SUPFAM" id="SSF57667">
    <property type="entry name" value="beta-beta-alpha zinc fingers"/>
    <property type="match status" value="1"/>
</dbReference>
<keyword evidence="2" id="KW-0677">Repeat</keyword>
<feature type="domain" description="C2H2-type" evidence="7">
    <location>
        <begin position="202"/>
        <end position="229"/>
    </location>
</feature>
<evidence type="ECO:0000256" key="5">
    <source>
        <dbReference type="ARBA" id="ARBA00023242"/>
    </source>
</evidence>
<evidence type="ECO:0000313" key="8">
    <source>
        <dbReference type="EMBL" id="KDQ25957.1"/>
    </source>
</evidence>
<dbReference type="Proteomes" id="UP000027073">
    <property type="component" value="Unassembled WGS sequence"/>
</dbReference>
<dbReference type="GO" id="GO:0008270">
    <property type="term" value="F:zinc ion binding"/>
    <property type="evidence" value="ECO:0007669"/>
    <property type="project" value="UniProtKB-KW"/>
</dbReference>
<dbReference type="GO" id="GO:0005634">
    <property type="term" value="C:nucleus"/>
    <property type="evidence" value="ECO:0007669"/>
    <property type="project" value="TreeGrafter"/>
</dbReference>
<accession>A0A067NPC7</accession>
<dbReference type="PROSITE" id="PS00028">
    <property type="entry name" value="ZINC_FINGER_C2H2_1"/>
    <property type="match status" value="1"/>
</dbReference>
<dbReference type="GO" id="GO:0001228">
    <property type="term" value="F:DNA-binding transcription activator activity, RNA polymerase II-specific"/>
    <property type="evidence" value="ECO:0007669"/>
    <property type="project" value="TreeGrafter"/>
</dbReference>
<dbReference type="InterPro" id="IPR013087">
    <property type="entry name" value="Znf_C2H2_type"/>
</dbReference>
<protein>
    <recommendedName>
        <fullName evidence="7">C2H2-type domain-containing protein</fullName>
    </recommendedName>
</protein>
<organism evidence="8 9">
    <name type="scientific">Pleurotus ostreatus (strain PC15)</name>
    <name type="common">Oyster mushroom</name>
    <dbReference type="NCBI Taxonomy" id="1137138"/>
    <lineage>
        <taxon>Eukaryota</taxon>
        <taxon>Fungi</taxon>
        <taxon>Dikarya</taxon>
        <taxon>Basidiomycota</taxon>
        <taxon>Agaricomycotina</taxon>
        <taxon>Agaricomycetes</taxon>
        <taxon>Agaricomycetidae</taxon>
        <taxon>Agaricales</taxon>
        <taxon>Pleurotineae</taxon>
        <taxon>Pleurotaceae</taxon>
        <taxon>Pleurotus</taxon>
    </lineage>
</organism>
<proteinExistence type="predicted"/>
<keyword evidence="4" id="KW-0862">Zinc</keyword>
<name>A0A067NPC7_PLEO1</name>
<evidence type="ECO:0000259" key="7">
    <source>
        <dbReference type="PROSITE" id="PS50157"/>
    </source>
</evidence>
<keyword evidence="1" id="KW-0479">Metal-binding</keyword>
<dbReference type="HOGENOM" id="CLU_1129465_0_0_1"/>
<evidence type="ECO:0000313" key="9">
    <source>
        <dbReference type="Proteomes" id="UP000027073"/>
    </source>
</evidence>
<dbReference type="PANTHER" id="PTHR24393">
    <property type="entry name" value="ZINC FINGER PROTEIN"/>
    <property type="match status" value="1"/>
</dbReference>
<keyword evidence="5" id="KW-0539">Nucleus</keyword>
<dbReference type="STRING" id="1137138.A0A067NPC7"/>
<dbReference type="SMART" id="SM00355">
    <property type="entry name" value="ZnF_C2H2"/>
    <property type="match status" value="2"/>
</dbReference>
<dbReference type="PANTHER" id="PTHR24393:SF34">
    <property type="entry name" value="PR_SET DOMAIN 13"/>
    <property type="match status" value="1"/>
</dbReference>
<dbReference type="PROSITE" id="PS50157">
    <property type="entry name" value="ZINC_FINGER_C2H2_2"/>
    <property type="match status" value="1"/>
</dbReference>
<evidence type="ECO:0000256" key="6">
    <source>
        <dbReference type="PROSITE-ProRule" id="PRU00042"/>
    </source>
</evidence>
<evidence type="ECO:0000256" key="2">
    <source>
        <dbReference type="ARBA" id="ARBA00022737"/>
    </source>
</evidence>
<dbReference type="VEuPathDB" id="FungiDB:PLEOSDRAFT_1106843"/>
<sequence length="268" mass="30165">MERPNGSHFQDGHYQINTYHQGSYRVADTIMSTNSVENLGLPYAWSQPAIPQMMDSHVNDTGHIQQHPQFHHSTASSQYLQHFHGEQAYLAPSGSLFQSPAFYSTDNSNNFNSYYSAVQPFNDTSDGHIYLAPRDIPRTDYRSSLHLVPRTVADYITATVSNIPPGSSEPGPSMISLPASRQLATDAVSDAAEKRRVNPHRFFCQYCDRGFTARHNYYRHLGAHNDERPFSCECGSAFTTKSDLKRHMFKSKKHGNGQFHSTECNEAG</sequence>
<dbReference type="FunFam" id="3.30.160.60:FF:000446">
    <property type="entry name" value="Zinc finger protein"/>
    <property type="match status" value="1"/>
</dbReference>
<dbReference type="GO" id="GO:0000978">
    <property type="term" value="F:RNA polymerase II cis-regulatory region sequence-specific DNA binding"/>
    <property type="evidence" value="ECO:0007669"/>
    <property type="project" value="TreeGrafter"/>
</dbReference>
<keyword evidence="3 6" id="KW-0863">Zinc-finger</keyword>
<dbReference type="InParanoid" id="A0A067NPC7"/>
<dbReference type="InterPro" id="IPR036236">
    <property type="entry name" value="Znf_C2H2_sf"/>
</dbReference>